<feature type="domain" description="AB hydrolase-1" evidence="1">
    <location>
        <begin position="53"/>
        <end position="291"/>
    </location>
</feature>
<dbReference type="EMBL" id="AP019860">
    <property type="protein sequence ID" value="BBM87316.1"/>
    <property type="molecule type" value="Genomic_DNA"/>
</dbReference>
<dbReference type="AlphaFoldDB" id="A0A5S9ITG7"/>
<dbReference type="KEGG" id="uam:UABAM_05725"/>
<dbReference type="GO" id="GO:0047372">
    <property type="term" value="F:monoacylglycerol lipase activity"/>
    <property type="evidence" value="ECO:0007669"/>
    <property type="project" value="TreeGrafter"/>
</dbReference>
<dbReference type="InterPro" id="IPR000073">
    <property type="entry name" value="AB_hydrolase_1"/>
</dbReference>
<dbReference type="GO" id="GO:0046464">
    <property type="term" value="P:acylglycerol catabolic process"/>
    <property type="evidence" value="ECO:0007669"/>
    <property type="project" value="TreeGrafter"/>
</dbReference>
<dbReference type="Gene3D" id="3.40.50.1820">
    <property type="entry name" value="alpha/beta hydrolase"/>
    <property type="match status" value="1"/>
</dbReference>
<evidence type="ECO:0000313" key="3">
    <source>
        <dbReference type="Proteomes" id="UP000326354"/>
    </source>
</evidence>
<reference evidence="2 3" key="1">
    <citation type="submission" date="2019-08" db="EMBL/GenBank/DDBJ databases">
        <title>Complete genome sequence of Candidatus Uab amorphum.</title>
        <authorList>
            <person name="Shiratori T."/>
            <person name="Suzuki S."/>
            <person name="Kakizawa Y."/>
            <person name="Ishida K."/>
        </authorList>
    </citation>
    <scope>NUCLEOTIDE SEQUENCE [LARGE SCALE GENOMIC DNA]</scope>
    <source>
        <strain evidence="2 3">SRT547</strain>
    </source>
</reference>
<dbReference type="GO" id="GO:0016020">
    <property type="term" value="C:membrane"/>
    <property type="evidence" value="ECO:0007669"/>
    <property type="project" value="TreeGrafter"/>
</dbReference>
<dbReference type="PRINTS" id="PR00412">
    <property type="entry name" value="EPOXHYDRLASE"/>
</dbReference>
<dbReference type="InterPro" id="IPR029058">
    <property type="entry name" value="AB_hydrolase_fold"/>
</dbReference>
<proteinExistence type="predicted"/>
<dbReference type="PANTHER" id="PTHR43798">
    <property type="entry name" value="MONOACYLGLYCEROL LIPASE"/>
    <property type="match status" value="1"/>
</dbReference>
<dbReference type="InterPro" id="IPR000639">
    <property type="entry name" value="Epox_hydrolase-like"/>
</dbReference>
<dbReference type="PANTHER" id="PTHR43798:SF5">
    <property type="entry name" value="MONOACYLGLYCEROL LIPASE ABHD6"/>
    <property type="match status" value="1"/>
</dbReference>
<evidence type="ECO:0000313" key="2">
    <source>
        <dbReference type="EMBL" id="BBM87316.1"/>
    </source>
</evidence>
<dbReference type="RefSeq" id="WP_151971340.1">
    <property type="nucleotide sequence ID" value="NZ_AP019860.1"/>
</dbReference>
<organism evidence="2 3">
    <name type="scientific">Uabimicrobium amorphum</name>
    <dbReference type="NCBI Taxonomy" id="2596890"/>
    <lineage>
        <taxon>Bacteria</taxon>
        <taxon>Pseudomonadati</taxon>
        <taxon>Planctomycetota</taxon>
        <taxon>Candidatus Uabimicrobiia</taxon>
        <taxon>Candidatus Uabimicrobiales</taxon>
        <taxon>Candidatus Uabimicrobiaceae</taxon>
        <taxon>Candidatus Uabimicrobium</taxon>
    </lineage>
</organism>
<dbReference type="Proteomes" id="UP000326354">
    <property type="component" value="Chromosome"/>
</dbReference>
<dbReference type="InterPro" id="IPR050266">
    <property type="entry name" value="AB_hydrolase_sf"/>
</dbReference>
<dbReference type="SUPFAM" id="SSF53474">
    <property type="entry name" value="alpha/beta-Hydrolases"/>
    <property type="match status" value="1"/>
</dbReference>
<accession>A0A5S9ITG7</accession>
<gene>
    <name evidence="2" type="ORF">UABAM_05725</name>
</gene>
<dbReference type="Pfam" id="PF00561">
    <property type="entry name" value="Abhydrolase_1"/>
    <property type="match status" value="1"/>
</dbReference>
<evidence type="ECO:0000259" key="1">
    <source>
        <dbReference type="Pfam" id="PF00561"/>
    </source>
</evidence>
<keyword evidence="3" id="KW-1185">Reference proteome</keyword>
<sequence>MPRKFFSNVYWSMGKSLYELDVRRRRTNINAAVKEADIGVKIKYLEVGEPRDNTVVIFHGFSDSKDGFLHIAQRLMKDYHLIIPDMPGFGENEQHDDFRYDIDQYSKWMERFVDEVVGRSYHLIGHSMGGAIATQMCSDRAEHVRSLTIMCGGGVITLPLVGFYKDLADGYNLFSIENKKDFREFLSTNFHKKPFMPGSVKHFVYKRYAENREWYNKIMYDLIGDMDADLQEIPQTVLNHRLKEISVPTLILWGEYDGLFPHDIIGQEYHKNIKNSQLRVIEKAGHCLNLECPGKVSAIFKEFVCSLDGTQSV</sequence>
<name>A0A5S9ITG7_UABAM</name>
<dbReference type="OrthoDB" id="9797695at2"/>
<protein>
    <submittedName>
        <fullName evidence="2">Lipase</fullName>
    </submittedName>
</protein>
<dbReference type="PRINTS" id="PR00111">
    <property type="entry name" value="ABHYDROLASE"/>
</dbReference>